<dbReference type="GO" id="GO:0022857">
    <property type="term" value="F:transmembrane transporter activity"/>
    <property type="evidence" value="ECO:0007669"/>
    <property type="project" value="InterPro"/>
</dbReference>
<feature type="transmembrane region" description="Helical" evidence="6">
    <location>
        <begin position="217"/>
        <end position="236"/>
    </location>
</feature>
<feature type="transmembrane region" description="Helical" evidence="6">
    <location>
        <begin position="256"/>
        <end position="285"/>
    </location>
</feature>
<dbReference type="GO" id="GO:0005886">
    <property type="term" value="C:plasma membrane"/>
    <property type="evidence" value="ECO:0007669"/>
    <property type="project" value="UniProtKB-SubCell"/>
</dbReference>
<comment type="caution">
    <text evidence="7">The sequence shown here is derived from an EMBL/GenBank/DDBJ whole genome shotgun (WGS) entry which is preliminary data.</text>
</comment>
<dbReference type="CDD" id="cd06579">
    <property type="entry name" value="TM_PBP1_transp_AraH_like"/>
    <property type="match status" value="1"/>
</dbReference>
<dbReference type="RefSeq" id="WP_184815952.1">
    <property type="nucleotide sequence ID" value="NZ_JACHJQ010000011.1"/>
</dbReference>
<keyword evidence="4 6" id="KW-1133">Transmembrane helix</keyword>
<keyword evidence="5 6" id="KW-0472">Membrane</keyword>
<dbReference type="Proteomes" id="UP000520767">
    <property type="component" value="Unassembled WGS sequence"/>
</dbReference>
<feature type="transmembrane region" description="Helical" evidence="6">
    <location>
        <begin position="12"/>
        <end position="33"/>
    </location>
</feature>
<dbReference type="EMBL" id="JACHJQ010000011">
    <property type="protein sequence ID" value="MBB4911965.1"/>
    <property type="molecule type" value="Genomic_DNA"/>
</dbReference>
<evidence type="ECO:0000256" key="2">
    <source>
        <dbReference type="ARBA" id="ARBA00022475"/>
    </source>
</evidence>
<evidence type="ECO:0000256" key="5">
    <source>
        <dbReference type="ARBA" id="ARBA00023136"/>
    </source>
</evidence>
<keyword evidence="2" id="KW-1003">Cell membrane</keyword>
<dbReference type="PANTHER" id="PTHR32196">
    <property type="entry name" value="ABC TRANSPORTER PERMEASE PROTEIN YPHD-RELATED-RELATED"/>
    <property type="match status" value="1"/>
</dbReference>
<keyword evidence="8" id="KW-1185">Reference proteome</keyword>
<feature type="transmembrane region" description="Helical" evidence="6">
    <location>
        <begin position="124"/>
        <end position="142"/>
    </location>
</feature>
<evidence type="ECO:0000313" key="8">
    <source>
        <dbReference type="Proteomes" id="UP000520767"/>
    </source>
</evidence>
<evidence type="ECO:0000256" key="6">
    <source>
        <dbReference type="SAM" id="Phobius"/>
    </source>
</evidence>
<dbReference type="AlphaFoldDB" id="A0A7W7QE98"/>
<organism evidence="7 8">
    <name type="scientific">Actinophytocola algeriensis</name>
    <dbReference type="NCBI Taxonomy" id="1768010"/>
    <lineage>
        <taxon>Bacteria</taxon>
        <taxon>Bacillati</taxon>
        <taxon>Actinomycetota</taxon>
        <taxon>Actinomycetes</taxon>
        <taxon>Pseudonocardiales</taxon>
        <taxon>Pseudonocardiaceae</taxon>
    </lineage>
</organism>
<evidence type="ECO:0000313" key="7">
    <source>
        <dbReference type="EMBL" id="MBB4911965.1"/>
    </source>
</evidence>
<sequence length="322" mass="33271">MTTRVSPSEFILRTPAIGPAIALVVAVVVFGLTTDTFFNVDNLSLVVQQSLVIGTLALGQTLVILTAGIDLANAAIAVLSTLLIAKLTINGTDAPIALVVGIVAAALIGAVTGGLVTGLRLPPFIVTLGLLTIVTAASRLYAQGQSFPVTDPTLGWLGTTQYLFGQIEVTYGMAVMLAMFVGLWYALTKTAWGKHVYAVGNDPEAARLSGIHVRRTVLSVYVVAGLCYGIAAWQALGRVPNADPNAFQLGNLDSITAVVIGGTSLFGGRGSVLGTLVGALIVAVLRSGLTQAGIDNLYQDVATGALVIAAVAVDRFSRGRQR</sequence>
<proteinExistence type="predicted"/>
<dbReference type="PANTHER" id="PTHR32196:SF72">
    <property type="entry name" value="RIBOSE IMPORT PERMEASE PROTEIN RBSC"/>
    <property type="match status" value="1"/>
</dbReference>
<protein>
    <submittedName>
        <fullName evidence="7">Fructose transport system permease protein</fullName>
    </submittedName>
</protein>
<reference evidence="7 8" key="1">
    <citation type="submission" date="2020-08" db="EMBL/GenBank/DDBJ databases">
        <title>Genomic Encyclopedia of Type Strains, Phase III (KMG-III): the genomes of soil and plant-associated and newly described type strains.</title>
        <authorList>
            <person name="Whitman W."/>
        </authorList>
    </citation>
    <scope>NUCLEOTIDE SEQUENCE [LARGE SCALE GENOMIC DNA]</scope>
    <source>
        <strain evidence="7 8">CECT 8960</strain>
    </source>
</reference>
<accession>A0A7W7QE98</accession>
<evidence type="ECO:0000256" key="1">
    <source>
        <dbReference type="ARBA" id="ARBA00004651"/>
    </source>
</evidence>
<evidence type="ECO:0000256" key="4">
    <source>
        <dbReference type="ARBA" id="ARBA00022989"/>
    </source>
</evidence>
<evidence type="ECO:0000256" key="3">
    <source>
        <dbReference type="ARBA" id="ARBA00022692"/>
    </source>
</evidence>
<feature type="transmembrane region" description="Helical" evidence="6">
    <location>
        <begin position="162"/>
        <end position="187"/>
    </location>
</feature>
<dbReference type="InterPro" id="IPR001851">
    <property type="entry name" value="ABC_transp_permease"/>
</dbReference>
<dbReference type="Pfam" id="PF02653">
    <property type="entry name" value="BPD_transp_2"/>
    <property type="match status" value="1"/>
</dbReference>
<comment type="subcellular location">
    <subcellularLocation>
        <location evidence="1">Cell membrane</location>
        <topology evidence="1">Multi-pass membrane protein</topology>
    </subcellularLocation>
</comment>
<name>A0A7W7QE98_9PSEU</name>
<feature type="transmembrane region" description="Helical" evidence="6">
    <location>
        <begin position="71"/>
        <end position="89"/>
    </location>
</feature>
<feature type="transmembrane region" description="Helical" evidence="6">
    <location>
        <begin position="95"/>
        <end position="117"/>
    </location>
</feature>
<gene>
    <name evidence="7" type="ORF">FHR82_008236</name>
</gene>
<keyword evidence="3 6" id="KW-0812">Transmembrane</keyword>